<feature type="compositionally biased region" description="Polar residues" evidence="7">
    <location>
        <begin position="649"/>
        <end position="663"/>
    </location>
</feature>
<accession>A0A1G7A1A2</accession>
<sequence length="663" mass="73980">MTAKEKIKSLAVRLCERIFSRDVAKFLGGGALAAAVLTIVVLFAGSWGYATGLFTSYFTNPLTLLLNFLPIYGCVLLFGLILQSLRLSVFISGLFWMGIAVANMAMINWRHAALKPDDFALIIPTLKILPHYMHDMDFSLLFYALAGIAGLALFARFMPKTKFHPISRLLAGLLVVAIAAGTGNVVYASTPLYKEQYLKNQQQWCDSTGITYRLHSDRYQANGVVYSMSYNTKFSLYDDEAGYNAANGKALAEKYGSQPIPANQKVHVITILLESYMDFSSAAKPSTLQFPGENPYDPLHALQARCISGNMISDVYGGGTINIETGVLTGLYKRDNYINHPGPSNVRYFLENGYRTVAMHPNDGYFYSRFDRNPNLGFENFLYTQNHFKNNLSEYMPDAQFMPDIKAQLDRYKAQGPTFLYAANMQGHGPYNCVSIKDKEWFPFQEGMRRQAYVMLNNYFSDVSATGKALTNLIDSIENDDEPIVLLAFGDHSPRMEEGGYEILGLKAPDGTVQAKLNNYATPYLIYGNNAAKAMFNNSFTGQGPTADPEQLMSNILFKELGWHGNAYQAFMQDMGKRVTCQKNDFWVVDGVESVIYPTEVKPILDNLVDIDIFFKRQKYEPAKQIDERANVAKYESDSPAGADPDSSENAATRSQTGQAKGR</sequence>
<feature type="domain" description="Sulfatase N-terminal" evidence="9">
    <location>
        <begin position="299"/>
        <end position="537"/>
    </location>
</feature>
<name>A0A1G7A1A2_PEPNI</name>
<evidence type="ECO:0000256" key="2">
    <source>
        <dbReference type="ARBA" id="ARBA00004936"/>
    </source>
</evidence>
<evidence type="ECO:0000256" key="7">
    <source>
        <dbReference type="SAM" id="MobiDB-lite"/>
    </source>
</evidence>
<dbReference type="OrthoDB" id="243547at2"/>
<dbReference type="Pfam" id="PF00884">
    <property type="entry name" value="Sulfatase"/>
    <property type="match status" value="1"/>
</dbReference>
<dbReference type="InterPro" id="IPR050448">
    <property type="entry name" value="OpgB/LTA_synthase_biosynth"/>
</dbReference>
<organism evidence="10 11">
    <name type="scientific">Peptococcus niger</name>
    <dbReference type="NCBI Taxonomy" id="2741"/>
    <lineage>
        <taxon>Bacteria</taxon>
        <taxon>Bacillati</taxon>
        <taxon>Bacillota</taxon>
        <taxon>Clostridia</taxon>
        <taxon>Eubacteriales</taxon>
        <taxon>Peptococcaceae</taxon>
        <taxon>Peptococcus</taxon>
    </lineage>
</organism>
<keyword evidence="11" id="KW-1185">Reference proteome</keyword>
<feature type="transmembrane region" description="Helical" evidence="8">
    <location>
        <begin position="26"/>
        <end position="50"/>
    </location>
</feature>
<comment type="subcellular location">
    <subcellularLocation>
        <location evidence="1">Cell membrane</location>
        <topology evidence="1">Multi-pass membrane protein</topology>
    </subcellularLocation>
</comment>
<keyword evidence="10" id="KW-0808">Transferase</keyword>
<feature type="transmembrane region" description="Helical" evidence="8">
    <location>
        <begin position="169"/>
        <end position="189"/>
    </location>
</feature>
<evidence type="ECO:0000256" key="6">
    <source>
        <dbReference type="ARBA" id="ARBA00023136"/>
    </source>
</evidence>
<dbReference type="PANTHER" id="PTHR47371">
    <property type="entry name" value="LIPOTEICHOIC ACID SYNTHASE"/>
    <property type="match status" value="1"/>
</dbReference>
<dbReference type="AlphaFoldDB" id="A0A1G7A1A2"/>
<dbReference type="EMBL" id="FNAF01000017">
    <property type="protein sequence ID" value="SDE07825.1"/>
    <property type="molecule type" value="Genomic_DNA"/>
</dbReference>
<protein>
    <submittedName>
        <fullName evidence="10">Phosphoglycerol transferase MdoB</fullName>
    </submittedName>
</protein>
<dbReference type="InterPro" id="IPR017850">
    <property type="entry name" value="Alkaline_phosphatase_core_sf"/>
</dbReference>
<dbReference type="PANTHER" id="PTHR47371:SF3">
    <property type="entry name" value="PHOSPHOGLYCEROL TRANSFERASE I"/>
    <property type="match status" value="1"/>
</dbReference>
<dbReference type="Gene3D" id="3.40.720.10">
    <property type="entry name" value="Alkaline Phosphatase, subunit A"/>
    <property type="match status" value="1"/>
</dbReference>
<keyword evidence="5 8" id="KW-1133">Transmembrane helix</keyword>
<evidence type="ECO:0000313" key="10">
    <source>
        <dbReference type="EMBL" id="SDE07825.1"/>
    </source>
</evidence>
<proteinExistence type="predicted"/>
<feature type="transmembrane region" description="Helical" evidence="8">
    <location>
        <begin position="89"/>
        <end position="109"/>
    </location>
</feature>
<reference evidence="10 11" key="1">
    <citation type="submission" date="2016-10" db="EMBL/GenBank/DDBJ databases">
        <authorList>
            <person name="de Groot N.N."/>
        </authorList>
    </citation>
    <scope>NUCLEOTIDE SEQUENCE [LARGE SCALE GENOMIC DNA]</scope>
    <source>
        <strain evidence="10 11">DSM 20475</strain>
    </source>
</reference>
<dbReference type="GO" id="GO:0005886">
    <property type="term" value="C:plasma membrane"/>
    <property type="evidence" value="ECO:0007669"/>
    <property type="project" value="UniProtKB-SubCell"/>
</dbReference>
<feature type="region of interest" description="Disordered" evidence="7">
    <location>
        <begin position="629"/>
        <end position="663"/>
    </location>
</feature>
<evidence type="ECO:0000256" key="3">
    <source>
        <dbReference type="ARBA" id="ARBA00022475"/>
    </source>
</evidence>
<evidence type="ECO:0000256" key="4">
    <source>
        <dbReference type="ARBA" id="ARBA00022692"/>
    </source>
</evidence>
<evidence type="ECO:0000256" key="1">
    <source>
        <dbReference type="ARBA" id="ARBA00004651"/>
    </source>
</evidence>
<keyword evidence="4 8" id="KW-0812">Transmembrane</keyword>
<comment type="pathway">
    <text evidence="2">Cell wall biogenesis; lipoteichoic acid biosynthesis.</text>
</comment>
<keyword evidence="6 8" id="KW-0472">Membrane</keyword>
<evidence type="ECO:0000256" key="5">
    <source>
        <dbReference type="ARBA" id="ARBA00022989"/>
    </source>
</evidence>
<feature type="transmembrane region" description="Helical" evidence="8">
    <location>
        <begin position="140"/>
        <end position="157"/>
    </location>
</feature>
<dbReference type="InterPro" id="IPR000917">
    <property type="entry name" value="Sulfatase_N"/>
</dbReference>
<dbReference type="GO" id="GO:0016740">
    <property type="term" value="F:transferase activity"/>
    <property type="evidence" value="ECO:0007669"/>
    <property type="project" value="UniProtKB-KW"/>
</dbReference>
<dbReference type="SUPFAM" id="SSF53649">
    <property type="entry name" value="Alkaline phosphatase-like"/>
    <property type="match status" value="1"/>
</dbReference>
<evidence type="ECO:0000256" key="8">
    <source>
        <dbReference type="SAM" id="Phobius"/>
    </source>
</evidence>
<keyword evidence="3" id="KW-1003">Cell membrane</keyword>
<evidence type="ECO:0000259" key="9">
    <source>
        <dbReference type="Pfam" id="PF00884"/>
    </source>
</evidence>
<feature type="transmembrane region" description="Helical" evidence="8">
    <location>
        <begin position="62"/>
        <end position="82"/>
    </location>
</feature>
<dbReference type="STRING" id="2741.SAMN04489866_1176"/>
<gene>
    <name evidence="10" type="ORF">SAMN04489866_1176</name>
</gene>
<dbReference type="RefSeq" id="WP_091792375.1">
    <property type="nucleotide sequence ID" value="NZ_FNAF01000017.1"/>
</dbReference>
<evidence type="ECO:0000313" key="11">
    <source>
        <dbReference type="Proteomes" id="UP000198995"/>
    </source>
</evidence>
<dbReference type="CDD" id="cd16015">
    <property type="entry name" value="LTA_synthase"/>
    <property type="match status" value="1"/>
</dbReference>
<dbReference type="Proteomes" id="UP000198995">
    <property type="component" value="Unassembled WGS sequence"/>
</dbReference>